<evidence type="ECO:0000259" key="2">
    <source>
        <dbReference type="Pfam" id="PF11543"/>
    </source>
</evidence>
<feature type="domain" description="Nuclear pore localisation protein Npl4 ubiquitin-like" evidence="2">
    <location>
        <begin position="1"/>
        <end position="82"/>
    </location>
</feature>
<dbReference type="InterPro" id="IPR024682">
    <property type="entry name" value="Npl4_Ub-like_dom"/>
</dbReference>
<dbReference type="InterPro" id="IPR007717">
    <property type="entry name" value="NPL4_C"/>
</dbReference>
<protein>
    <recommendedName>
        <fullName evidence="5">NPL4-like protein</fullName>
    </recommendedName>
</protein>
<keyword evidence="4" id="KW-1185">Reference proteome</keyword>
<dbReference type="Pfam" id="PF11543">
    <property type="entry name" value="UN_NPL4"/>
    <property type="match status" value="1"/>
</dbReference>
<dbReference type="Pfam" id="PF05021">
    <property type="entry name" value="NPL4"/>
    <property type="match status" value="1"/>
</dbReference>
<dbReference type="GO" id="GO:0006511">
    <property type="term" value="P:ubiquitin-dependent protein catabolic process"/>
    <property type="evidence" value="ECO:0007669"/>
    <property type="project" value="InterPro"/>
</dbReference>
<dbReference type="CDD" id="cd08061">
    <property type="entry name" value="MPN_NPL4"/>
    <property type="match status" value="1"/>
</dbReference>
<dbReference type="GO" id="GO:0043130">
    <property type="term" value="F:ubiquitin binding"/>
    <property type="evidence" value="ECO:0007669"/>
    <property type="project" value="TreeGrafter"/>
</dbReference>
<evidence type="ECO:0000313" key="4">
    <source>
        <dbReference type="Proteomes" id="UP000734854"/>
    </source>
</evidence>
<evidence type="ECO:0008006" key="5">
    <source>
        <dbReference type="Google" id="ProtNLM"/>
    </source>
</evidence>
<dbReference type="PANTHER" id="PTHR12710:SF0">
    <property type="entry name" value="NUCLEAR PROTEIN LOCALIZATION PROTEIN 4 HOMOLOG"/>
    <property type="match status" value="1"/>
</dbReference>
<dbReference type="GO" id="GO:0005634">
    <property type="term" value="C:nucleus"/>
    <property type="evidence" value="ECO:0007669"/>
    <property type="project" value="TreeGrafter"/>
</dbReference>
<accession>A0A8J5FIS7</accession>
<proteinExistence type="predicted"/>
<dbReference type="GO" id="GO:0031625">
    <property type="term" value="F:ubiquitin protein ligase binding"/>
    <property type="evidence" value="ECO:0007669"/>
    <property type="project" value="TreeGrafter"/>
</dbReference>
<dbReference type="InterPro" id="IPR016563">
    <property type="entry name" value="Npl4"/>
</dbReference>
<dbReference type="AlphaFoldDB" id="A0A8J5FIS7"/>
<dbReference type="Proteomes" id="UP000734854">
    <property type="component" value="Unassembled WGS sequence"/>
</dbReference>
<feature type="domain" description="Nuclear pore localisation protein NPL4 C-terminal" evidence="1">
    <location>
        <begin position="150"/>
        <end position="278"/>
    </location>
</feature>
<evidence type="ECO:0000259" key="1">
    <source>
        <dbReference type="Pfam" id="PF05021"/>
    </source>
</evidence>
<gene>
    <name evidence="3" type="ORF">ZIOFF_056236</name>
</gene>
<name>A0A8J5FIS7_ZINOF</name>
<comment type="caution">
    <text evidence="3">The sequence shown here is derived from an EMBL/GenBank/DDBJ whole genome shotgun (WGS) entry which is preliminary data.</text>
</comment>
<dbReference type="EMBL" id="JACMSC010000015">
    <property type="protein sequence ID" value="KAG6487645.1"/>
    <property type="molecule type" value="Genomic_DNA"/>
</dbReference>
<evidence type="ECO:0000313" key="3">
    <source>
        <dbReference type="EMBL" id="KAG6487645.1"/>
    </source>
</evidence>
<dbReference type="OrthoDB" id="10251089at2759"/>
<sequence>MILRVRSRDGLERITVADPSAATVATLRSLIDVHLGVPAAAQTLSLDPNILLPSSSASAAPLPASTRLSSLPLSHGSLVYLSYPPSLRRHALPPPPSRHRTPMTVADLLSRQVCVARQEAPHCAASSFDRDAARAFQMYAADALAFSVKRAGFLYGRVHPADRAVSVDFIYEPPQQGSEDTAALFRDADEEALVEAVAAGLDMRRVGFIFTQAVGRKASTARYTMSGREVLQAAEMQSEGGIQEWVTAIVKLEGGDGGAAAVHFEAFQMSDTCVRLFKEGWFAAPQLRKEANPGVSRMKKDVLVGRKETKEVDNDLFLVPVKISDHQGLLSSNFPIENRIKATTLKDLKSHLDRTKSLPFIKSISDFHLLLFLARYLDANIDVPVLTEFIKTQASVPEGYQLLIEYLATAVAS</sequence>
<dbReference type="CDD" id="cd17055">
    <property type="entry name" value="Ubl_AtNPL4_like"/>
    <property type="match status" value="1"/>
</dbReference>
<reference evidence="3 4" key="1">
    <citation type="submission" date="2020-08" db="EMBL/GenBank/DDBJ databases">
        <title>Plant Genome Project.</title>
        <authorList>
            <person name="Zhang R.-G."/>
        </authorList>
    </citation>
    <scope>NUCLEOTIDE SEQUENCE [LARGE SCALE GENOMIC DNA]</scope>
    <source>
        <tissue evidence="3">Rhizome</tissue>
    </source>
</reference>
<dbReference type="PANTHER" id="PTHR12710">
    <property type="entry name" value="NUCLEAR PROTEIN LOCALIZATION 4"/>
    <property type="match status" value="1"/>
</dbReference>
<organism evidence="3 4">
    <name type="scientific">Zingiber officinale</name>
    <name type="common">Ginger</name>
    <name type="synonym">Amomum zingiber</name>
    <dbReference type="NCBI Taxonomy" id="94328"/>
    <lineage>
        <taxon>Eukaryota</taxon>
        <taxon>Viridiplantae</taxon>
        <taxon>Streptophyta</taxon>
        <taxon>Embryophyta</taxon>
        <taxon>Tracheophyta</taxon>
        <taxon>Spermatophyta</taxon>
        <taxon>Magnoliopsida</taxon>
        <taxon>Liliopsida</taxon>
        <taxon>Zingiberales</taxon>
        <taxon>Zingiberaceae</taxon>
        <taxon>Zingiber</taxon>
    </lineage>
</organism>